<evidence type="ECO:0000256" key="2">
    <source>
        <dbReference type="ARBA" id="ARBA00023002"/>
    </source>
</evidence>
<comment type="similarity">
    <text evidence="1">Belongs to the short-chain dehydrogenases/reductases (SDR) family.</text>
</comment>
<dbReference type="PRINTS" id="PR00081">
    <property type="entry name" value="GDHRDH"/>
</dbReference>
<dbReference type="PANTHER" id="PTHR42760">
    <property type="entry name" value="SHORT-CHAIN DEHYDROGENASES/REDUCTASES FAMILY MEMBER"/>
    <property type="match status" value="1"/>
</dbReference>
<dbReference type="OrthoDB" id="9803333at2"/>
<dbReference type="InterPro" id="IPR036291">
    <property type="entry name" value="NAD(P)-bd_dom_sf"/>
</dbReference>
<reference evidence="3 4" key="1">
    <citation type="submission" date="2019-03" db="EMBL/GenBank/DDBJ databases">
        <title>Genomic Encyclopedia of Type Strains, Phase IV (KMG-IV): sequencing the most valuable type-strain genomes for metagenomic binning, comparative biology and taxonomic classification.</title>
        <authorList>
            <person name="Goeker M."/>
        </authorList>
    </citation>
    <scope>NUCLEOTIDE SEQUENCE [LARGE SCALE GENOMIC DNA]</scope>
    <source>
        <strain evidence="3 4">DSM 100048</strain>
    </source>
</reference>
<sequence length="262" mass="27315">MPAMPCAAPDFSLRDKLALITGSTQGLGFAIACAYAASGARVILNGRNLERLELAARRLTERTGHVPHAWQADVSDIDRQEQAYAALCADAGVPDILVNNVGVRLRSSMQDSTTREIAAHLHTNLTSCVTLSRQAAGAMLAAGSQGRIVTMTSIAGMLARAGDAVYPIAKQGLAGMVRSLAVEYGRHGITSNGIAPGTFATESNAALAADPVKGRHVVGRNPLERWARPDEIAGAAVFLASPAASYVNGHILVVDGGFSITF</sequence>
<comment type="caution">
    <text evidence="3">The sequence shown here is derived from an EMBL/GenBank/DDBJ whole genome shotgun (WGS) entry which is preliminary data.</text>
</comment>
<dbReference type="InterPro" id="IPR002347">
    <property type="entry name" value="SDR_fam"/>
</dbReference>
<dbReference type="Proteomes" id="UP000294692">
    <property type="component" value="Unassembled WGS sequence"/>
</dbReference>
<dbReference type="PROSITE" id="PS00061">
    <property type="entry name" value="ADH_SHORT"/>
    <property type="match status" value="1"/>
</dbReference>
<proteinExistence type="inferred from homology"/>
<protein>
    <submittedName>
        <fullName evidence="3">Gluconate 5-dehydrogenase</fullName>
    </submittedName>
</protein>
<keyword evidence="2" id="KW-0560">Oxidoreductase</keyword>
<gene>
    <name evidence="3" type="ORF">EV686_102451</name>
</gene>
<evidence type="ECO:0000256" key="1">
    <source>
        <dbReference type="ARBA" id="ARBA00006484"/>
    </source>
</evidence>
<evidence type="ECO:0000313" key="3">
    <source>
        <dbReference type="EMBL" id="TCV01738.1"/>
    </source>
</evidence>
<dbReference type="PRINTS" id="PR00080">
    <property type="entry name" value="SDRFAMILY"/>
</dbReference>
<dbReference type="SUPFAM" id="SSF51735">
    <property type="entry name" value="NAD(P)-binding Rossmann-fold domains"/>
    <property type="match status" value="1"/>
</dbReference>
<keyword evidence="4" id="KW-1185">Reference proteome</keyword>
<accession>A0A4R3VDM4</accession>
<dbReference type="Pfam" id="PF13561">
    <property type="entry name" value="adh_short_C2"/>
    <property type="match status" value="1"/>
</dbReference>
<dbReference type="PANTHER" id="PTHR42760:SF133">
    <property type="entry name" value="3-OXOACYL-[ACYL-CARRIER-PROTEIN] REDUCTASE"/>
    <property type="match status" value="1"/>
</dbReference>
<evidence type="ECO:0000313" key="4">
    <source>
        <dbReference type="Proteomes" id="UP000294692"/>
    </source>
</evidence>
<dbReference type="AlphaFoldDB" id="A0A4R3VDM4"/>
<dbReference type="InterPro" id="IPR020904">
    <property type="entry name" value="Sc_DH/Rdtase_CS"/>
</dbReference>
<dbReference type="Gene3D" id="3.40.50.720">
    <property type="entry name" value="NAD(P)-binding Rossmann-like Domain"/>
    <property type="match status" value="1"/>
</dbReference>
<dbReference type="EMBL" id="SMBX01000002">
    <property type="protein sequence ID" value="TCV01738.1"/>
    <property type="molecule type" value="Genomic_DNA"/>
</dbReference>
<name>A0A4R3VDM4_9BURK</name>
<dbReference type="GO" id="GO:0016616">
    <property type="term" value="F:oxidoreductase activity, acting on the CH-OH group of donors, NAD or NADP as acceptor"/>
    <property type="evidence" value="ECO:0007669"/>
    <property type="project" value="TreeGrafter"/>
</dbReference>
<dbReference type="FunFam" id="3.40.50.720:FF:000084">
    <property type="entry name" value="Short-chain dehydrogenase reductase"/>
    <property type="match status" value="1"/>
</dbReference>
<organism evidence="3 4">
    <name type="scientific">Paracandidimonas soli</name>
    <dbReference type="NCBI Taxonomy" id="1917182"/>
    <lineage>
        <taxon>Bacteria</taxon>
        <taxon>Pseudomonadati</taxon>
        <taxon>Pseudomonadota</taxon>
        <taxon>Betaproteobacteria</taxon>
        <taxon>Burkholderiales</taxon>
        <taxon>Alcaligenaceae</taxon>
        <taxon>Paracandidimonas</taxon>
    </lineage>
</organism>
<dbReference type="NCBIfam" id="NF004778">
    <property type="entry name" value="PRK06124.1"/>
    <property type="match status" value="1"/>
</dbReference>